<dbReference type="KEGG" id="ehx:EMIHUDRAFT_196898"/>
<evidence type="ECO:0008006" key="7">
    <source>
        <dbReference type="Google" id="ProtNLM"/>
    </source>
</evidence>
<dbReference type="InterPro" id="IPR011990">
    <property type="entry name" value="TPR-like_helical_dom_sf"/>
</dbReference>
<sequence length="268" mass="27660">MAHAGASDHWERLWASGLAKGDKFDVGGPSATLLGALRRLDPVSEGATALVPGAGRAYDALALAASGFARVVALELSPSACDAAKREIEASGHPRAASVEVCCGDFFRHTGAYDLVWDCTFLCALDPSAAAESGDFSAAIEHFRAAIAATPTAARPRDLLAQCLLEVGDDAGACDAAACAVALAPAWAAARLTLGRASLNAGRYADAVSHFRVALEPREQGVAAALRLAASDDDTLGADVDQLREDLEAAEALLLRQDERRPAVDGVP</sequence>
<dbReference type="GO" id="GO:0032259">
    <property type="term" value="P:methylation"/>
    <property type="evidence" value="ECO:0007669"/>
    <property type="project" value="UniProtKB-KW"/>
</dbReference>
<keyword evidence="1" id="KW-0597">Phosphoprotein</keyword>
<dbReference type="HOGENOM" id="CLU_090834_0_0_1"/>
<evidence type="ECO:0000256" key="1">
    <source>
        <dbReference type="ARBA" id="ARBA00022553"/>
    </source>
</evidence>
<dbReference type="Gene3D" id="3.40.50.150">
    <property type="entry name" value="Vaccinia Virus protein VP39"/>
    <property type="match status" value="1"/>
</dbReference>
<evidence type="ECO:0000256" key="4">
    <source>
        <dbReference type="ARBA" id="ARBA00022691"/>
    </source>
</evidence>
<dbReference type="SUPFAM" id="SSF48452">
    <property type="entry name" value="TPR-like"/>
    <property type="match status" value="1"/>
</dbReference>
<proteinExistence type="predicted"/>
<dbReference type="CDD" id="cd02440">
    <property type="entry name" value="AdoMet_MTases"/>
    <property type="match status" value="1"/>
</dbReference>
<dbReference type="SUPFAM" id="SSF53335">
    <property type="entry name" value="S-adenosyl-L-methionine-dependent methyltransferases"/>
    <property type="match status" value="1"/>
</dbReference>
<dbReference type="PaxDb" id="2903-EOD14523"/>
<reference evidence="5" key="2">
    <citation type="submission" date="2024-10" db="UniProtKB">
        <authorList>
            <consortium name="EnsemblProtists"/>
        </authorList>
    </citation>
    <scope>IDENTIFICATION</scope>
</reference>
<dbReference type="Pfam" id="PF05724">
    <property type="entry name" value="TPMT"/>
    <property type="match status" value="1"/>
</dbReference>
<accession>A0A0D3ITD8</accession>
<dbReference type="EnsemblProtists" id="EOD14523">
    <property type="protein sequence ID" value="EOD14523"/>
    <property type="gene ID" value="EMIHUDRAFT_196898"/>
</dbReference>
<dbReference type="PANTHER" id="PTHR32183">
    <property type="match status" value="1"/>
</dbReference>
<evidence type="ECO:0000256" key="2">
    <source>
        <dbReference type="ARBA" id="ARBA00022603"/>
    </source>
</evidence>
<keyword evidence="4" id="KW-0949">S-adenosyl-L-methionine</keyword>
<dbReference type="GO" id="GO:0008757">
    <property type="term" value="F:S-adenosylmethionine-dependent methyltransferase activity"/>
    <property type="evidence" value="ECO:0007669"/>
    <property type="project" value="InterPro"/>
</dbReference>
<dbReference type="Gene3D" id="1.25.40.10">
    <property type="entry name" value="Tetratricopeptide repeat domain"/>
    <property type="match status" value="1"/>
</dbReference>
<evidence type="ECO:0000313" key="5">
    <source>
        <dbReference type="EnsemblProtists" id="EOD14523"/>
    </source>
</evidence>
<dbReference type="PROSITE" id="PS51585">
    <property type="entry name" value="SAM_MT_TPMT"/>
    <property type="match status" value="1"/>
</dbReference>
<keyword evidence="6" id="KW-1185">Reference proteome</keyword>
<dbReference type="InterPro" id="IPR029063">
    <property type="entry name" value="SAM-dependent_MTases_sf"/>
</dbReference>
<keyword evidence="2" id="KW-0489">Methyltransferase</keyword>
<evidence type="ECO:0000313" key="6">
    <source>
        <dbReference type="Proteomes" id="UP000013827"/>
    </source>
</evidence>
<protein>
    <recommendedName>
        <fullName evidence="7">Methyltransferase domain-containing protein</fullName>
    </recommendedName>
</protein>
<dbReference type="AlphaFoldDB" id="A0A0D3ITD8"/>
<dbReference type="RefSeq" id="XP_005766952.1">
    <property type="nucleotide sequence ID" value="XM_005766895.1"/>
</dbReference>
<dbReference type="InterPro" id="IPR008854">
    <property type="entry name" value="TPMT"/>
</dbReference>
<reference evidence="6" key="1">
    <citation type="journal article" date="2013" name="Nature">
        <title>Pan genome of the phytoplankton Emiliania underpins its global distribution.</title>
        <authorList>
            <person name="Read B.A."/>
            <person name="Kegel J."/>
            <person name="Klute M.J."/>
            <person name="Kuo A."/>
            <person name="Lefebvre S.C."/>
            <person name="Maumus F."/>
            <person name="Mayer C."/>
            <person name="Miller J."/>
            <person name="Monier A."/>
            <person name="Salamov A."/>
            <person name="Young J."/>
            <person name="Aguilar M."/>
            <person name="Claverie J.M."/>
            <person name="Frickenhaus S."/>
            <person name="Gonzalez K."/>
            <person name="Herman E.K."/>
            <person name="Lin Y.C."/>
            <person name="Napier J."/>
            <person name="Ogata H."/>
            <person name="Sarno A.F."/>
            <person name="Shmutz J."/>
            <person name="Schroeder D."/>
            <person name="de Vargas C."/>
            <person name="Verret F."/>
            <person name="von Dassow P."/>
            <person name="Valentin K."/>
            <person name="Van de Peer Y."/>
            <person name="Wheeler G."/>
            <person name="Dacks J.B."/>
            <person name="Delwiche C.F."/>
            <person name="Dyhrman S.T."/>
            <person name="Glockner G."/>
            <person name="John U."/>
            <person name="Richards T."/>
            <person name="Worden A.Z."/>
            <person name="Zhang X."/>
            <person name="Grigoriev I.V."/>
            <person name="Allen A.E."/>
            <person name="Bidle K."/>
            <person name="Borodovsky M."/>
            <person name="Bowler C."/>
            <person name="Brownlee C."/>
            <person name="Cock J.M."/>
            <person name="Elias M."/>
            <person name="Gladyshev V.N."/>
            <person name="Groth M."/>
            <person name="Guda C."/>
            <person name="Hadaegh A."/>
            <person name="Iglesias-Rodriguez M.D."/>
            <person name="Jenkins J."/>
            <person name="Jones B.M."/>
            <person name="Lawson T."/>
            <person name="Leese F."/>
            <person name="Lindquist E."/>
            <person name="Lobanov A."/>
            <person name="Lomsadze A."/>
            <person name="Malik S.B."/>
            <person name="Marsh M.E."/>
            <person name="Mackinder L."/>
            <person name="Mock T."/>
            <person name="Mueller-Roeber B."/>
            <person name="Pagarete A."/>
            <person name="Parker M."/>
            <person name="Probert I."/>
            <person name="Quesneville H."/>
            <person name="Raines C."/>
            <person name="Rensing S.A."/>
            <person name="Riano-Pachon D.M."/>
            <person name="Richier S."/>
            <person name="Rokitta S."/>
            <person name="Shiraiwa Y."/>
            <person name="Soanes D.M."/>
            <person name="van der Giezen M."/>
            <person name="Wahlund T.M."/>
            <person name="Williams B."/>
            <person name="Wilson W."/>
            <person name="Wolfe G."/>
            <person name="Wurch L.L."/>
        </authorList>
    </citation>
    <scope>NUCLEOTIDE SEQUENCE</scope>
</reference>
<dbReference type="GeneID" id="17260665"/>
<evidence type="ECO:0000256" key="3">
    <source>
        <dbReference type="ARBA" id="ARBA00022679"/>
    </source>
</evidence>
<organism evidence="5 6">
    <name type="scientific">Emiliania huxleyi (strain CCMP1516)</name>
    <dbReference type="NCBI Taxonomy" id="280463"/>
    <lineage>
        <taxon>Eukaryota</taxon>
        <taxon>Haptista</taxon>
        <taxon>Haptophyta</taxon>
        <taxon>Prymnesiophyceae</taxon>
        <taxon>Isochrysidales</taxon>
        <taxon>Noelaerhabdaceae</taxon>
        <taxon>Emiliania</taxon>
    </lineage>
</organism>
<dbReference type="Proteomes" id="UP000013827">
    <property type="component" value="Unassembled WGS sequence"/>
</dbReference>
<keyword evidence="3" id="KW-0808">Transferase</keyword>
<name>A0A0D3ITD8_EMIH1</name>
<dbReference type="PANTHER" id="PTHR32183:SF11">
    <property type="entry name" value="THIOL METHYLTRANSFERASE 2-RELATED"/>
    <property type="match status" value="1"/>
</dbReference>
<dbReference type="STRING" id="2903.R1BWJ5"/>